<sequence length="157" mass="17497">MERSVKVALENPLQSTLVREHDLKRLTRALSAAGAPTYFIDGRIDSAADLDGTVEAEIFVIYVERNHSSYKSKFCSEYVKSNLEITPRIQTPGREGGRERELRRAGGRRGARAARARPTYIFPTATTLTHFPPPPALQLLLFTTLSLEQVGTRSVII</sequence>
<dbReference type="AlphaFoldDB" id="A0A4C1TV17"/>
<keyword evidence="3" id="KW-1185">Reference proteome</keyword>
<evidence type="ECO:0000313" key="2">
    <source>
        <dbReference type="EMBL" id="GBP17883.1"/>
    </source>
</evidence>
<gene>
    <name evidence="2" type="ORF">EVAR_7876_1</name>
</gene>
<dbReference type="EMBL" id="BGZK01000091">
    <property type="protein sequence ID" value="GBP17883.1"/>
    <property type="molecule type" value="Genomic_DNA"/>
</dbReference>
<accession>A0A4C1TV17</accession>
<feature type="compositionally biased region" description="Basic and acidic residues" evidence="1">
    <location>
        <begin position="95"/>
        <end position="104"/>
    </location>
</feature>
<evidence type="ECO:0000256" key="1">
    <source>
        <dbReference type="SAM" id="MobiDB-lite"/>
    </source>
</evidence>
<protein>
    <submittedName>
        <fullName evidence="2">Uncharacterized protein</fullName>
    </submittedName>
</protein>
<reference evidence="2 3" key="1">
    <citation type="journal article" date="2019" name="Commun. Biol.">
        <title>The bagworm genome reveals a unique fibroin gene that provides high tensile strength.</title>
        <authorList>
            <person name="Kono N."/>
            <person name="Nakamura H."/>
            <person name="Ohtoshi R."/>
            <person name="Tomita M."/>
            <person name="Numata K."/>
            <person name="Arakawa K."/>
        </authorList>
    </citation>
    <scope>NUCLEOTIDE SEQUENCE [LARGE SCALE GENOMIC DNA]</scope>
</reference>
<name>A0A4C1TV17_EUMVA</name>
<evidence type="ECO:0000313" key="3">
    <source>
        <dbReference type="Proteomes" id="UP000299102"/>
    </source>
</evidence>
<proteinExistence type="predicted"/>
<dbReference type="Proteomes" id="UP000299102">
    <property type="component" value="Unassembled WGS sequence"/>
</dbReference>
<feature type="compositionally biased region" description="Basic residues" evidence="1">
    <location>
        <begin position="105"/>
        <end position="114"/>
    </location>
</feature>
<organism evidence="2 3">
    <name type="scientific">Eumeta variegata</name>
    <name type="common">Bagworm moth</name>
    <name type="synonym">Eumeta japonica</name>
    <dbReference type="NCBI Taxonomy" id="151549"/>
    <lineage>
        <taxon>Eukaryota</taxon>
        <taxon>Metazoa</taxon>
        <taxon>Ecdysozoa</taxon>
        <taxon>Arthropoda</taxon>
        <taxon>Hexapoda</taxon>
        <taxon>Insecta</taxon>
        <taxon>Pterygota</taxon>
        <taxon>Neoptera</taxon>
        <taxon>Endopterygota</taxon>
        <taxon>Lepidoptera</taxon>
        <taxon>Glossata</taxon>
        <taxon>Ditrysia</taxon>
        <taxon>Tineoidea</taxon>
        <taxon>Psychidae</taxon>
        <taxon>Oiketicinae</taxon>
        <taxon>Eumeta</taxon>
    </lineage>
</organism>
<feature type="region of interest" description="Disordered" evidence="1">
    <location>
        <begin position="92"/>
        <end position="114"/>
    </location>
</feature>
<comment type="caution">
    <text evidence="2">The sequence shown here is derived from an EMBL/GenBank/DDBJ whole genome shotgun (WGS) entry which is preliminary data.</text>
</comment>